<protein>
    <submittedName>
        <fullName evidence="2">Uncharacterized protein</fullName>
    </submittedName>
</protein>
<dbReference type="Proteomes" id="UP001642540">
    <property type="component" value="Unassembled WGS sequence"/>
</dbReference>
<accession>A0ABP1RW75</accession>
<gene>
    <name evidence="2" type="ORF">ODALV1_LOCUS26740</name>
</gene>
<proteinExistence type="predicted"/>
<evidence type="ECO:0000313" key="2">
    <source>
        <dbReference type="EMBL" id="CAL8137044.1"/>
    </source>
</evidence>
<evidence type="ECO:0000313" key="3">
    <source>
        <dbReference type="Proteomes" id="UP001642540"/>
    </source>
</evidence>
<keyword evidence="3" id="KW-1185">Reference proteome</keyword>
<keyword evidence="1" id="KW-0732">Signal</keyword>
<feature type="signal peptide" evidence="1">
    <location>
        <begin position="1"/>
        <end position="20"/>
    </location>
</feature>
<sequence length="146" mass="16039">MIGYKKIFIIFAIFTQLSNGNYFYRQQACAVLCGGGIGTPLSRVELSPSARKDLEGRVGEVGSISGIKIGPIIYGSFRGQAGINVSESHTDRVHDGYQHVQVAPDGSTYTTFKDLKIRDRDGHNFFGEINAEAQFAVNLGTFIFRK</sequence>
<feature type="chain" id="PRO_5045869252" evidence="1">
    <location>
        <begin position="21"/>
        <end position="146"/>
    </location>
</feature>
<evidence type="ECO:0000256" key="1">
    <source>
        <dbReference type="SAM" id="SignalP"/>
    </source>
</evidence>
<organism evidence="2 3">
    <name type="scientific">Orchesella dallaii</name>
    <dbReference type="NCBI Taxonomy" id="48710"/>
    <lineage>
        <taxon>Eukaryota</taxon>
        <taxon>Metazoa</taxon>
        <taxon>Ecdysozoa</taxon>
        <taxon>Arthropoda</taxon>
        <taxon>Hexapoda</taxon>
        <taxon>Collembola</taxon>
        <taxon>Entomobryomorpha</taxon>
        <taxon>Entomobryoidea</taxon>
        <taxon>Orchesellidae</taxon>
        <taxon>Orchesellinae</taxon>
        <taxon>Orchesella</taxon>
    </lineage>
</organism>
<dbReference type="EMBL" id="CAXLJM020000113">
    <property type="protein sequence ID" value="CAL8137044.1"/>
    <property type="molecule type" value="Genomic_DNA"/>
</dbReference>
<reference evidence="2 3" key="1">
    <citation type="submission" date="2024-08" db="EMBL/GenBank/DDBJ databases">
        <authorList>
            <person name="Cucini C."/>
            <person name="Frati F."/>
        </authorList>
    </citation>
    <scope>NUCLEOTIDE SEQUENCE [LARGE SCALE GENOMIC DNA]</scope>
</reference>
<name>A0ABP1RW75_9HEXA</name>
<comment type="caution">
    <text evidence="2">The sequence shown here is derived from an EMBL/GenBank/DDBJ whole genome shotgun (WGS) entry which is preliminary data.</text>
</comment>